<dbReference type="Proteomes" id="UP001341840">
    <property type="component" value="Unassembled WGS sequence"/>
</dbReference>
<name>A0ABU6ZUF3_9FABA</name>
<protein>
    <submittedName>
        <fullName evidence="1">Uncharacterized protein</fullName>
    </submittedName>
</protein>
<gene>
    <name evidence="1" type="ORF">PIB30_095354</name>
</gene>
<sequence>VELGFKEARPWPGNAKFQFWPSFKITLQHKVAYAIYGSYVRNSVQRALWKLAEEEVAYAYTTKSGQLALHESLFPMLSLAFYKYFPIPKVLKYASKHIKAPSGMELYKFYSIKASLAYIYQLEQI</sequence>
<keyword evidence="2" id="KW-1185">Reference proteome</keyword>
<accession>A0ABU6ZUF3</accession>
<evidence type="ECO:0000313" key="1">
    <source>
        <dbReference type="EMBL" id="MED6225613.1"/>
    </source>
</evidence>
<proteinExistence type="predicted"/>
<organism evidence="1 2">
    <name type="scientific">Stylosanthes scabra</name>
    <dbReference type="NCBI Taxonomy" id="79078"/>
    <lineage>
        <taxon>Eukaryota</taxon>
        <taxon>Viridiplantae</taxon>
        <taxon>Streptophyta</taxon>
        <taxon>Embryophyta</taxon>
        <taxon>Tracheophyta</taxon>
        <taxon>Spermatophyta</taxon>
        <taxon>Magnoliopsida</taxon>
        <taxon>eudicotyledons</taxon>
        <taxon>Gunneridae</taxon>
        <taxon>Pentapetalae</taxon>
        <taxon>rosids</taxon>
        <taxon>fabids</taxon>
        <taxon>Fabales</taxon>
        <taxon>Fabaceae</taxon>
        <taxon>Papilionoideae</taxon>
        <taxon>50 kb inversion clade</taxon>
        <taxon>dalbergioids sensu lato</taxon>
        <taxon>Dalbergieae</taxon>
        <taxon>Pterocarpus clade</taxon>
        <taxon>Stylosanthes</taxon>
    </lineage>
</organism>
<evidence type="ECO:0000313" key="2">
    <source>
        <dbReference type="Proteomes" id="UP001341840"/>
    </source>
</evidence>
<reference evidence="1 2" key="1">
    <citation type="journal article" date="2023" name="Plants (Basel)">
        <title>Bridging the Gap: Combining Genomics and Transcriptomics Approaches to Understand Stylosanthes scabra, an Orphan Legume from the Brazilian Caatinga.</title>
        <authorList>
            <person name="Ferreira-Neto J.R.C."/>
            <person name="da Silva M.D."/>
            <person name="Binneck E."/>
            <person name="de Melo N.F."/>
            <person name="da Silva R.H."/>
            <person name="de Melo A.L.T.M."/>
            <person name="Pandolfi V."/>
            <person name="Bustamante F.O."/>
            <person name="Brasileiro-Vidal A.C."/>
            <person name="Benko-Iseppon A.M."/>
        </authorList>
    </citation>
    <scope>NUCLEOTIDE SEQUENCE [LARGE SCALE GENOMIC DNA]</scope>
    <source>
        <tissue evidence="1">Leaves</tissue>
    </source>
</reference>
<dbReference type="EMBL" id="JASCZI010274033">
    <property type="protein sequence ID" value="MED6225613.1"/>
    <property type="molecule type" value="Genomic_DNA"/>
</dbReference>
<comment type="caution">
    <text evidence="1">The sequence shown here is derived from an EMBL/GenBank/DDBJ whole genome shotgun (WGS) entry which is preliminary data.</text>
</comment>
<feature type="non-terminal residue" evidence="1">
    <location>
        <position position="1"/>
    </location>
</feature>